<evidence type="ECO:0000313" key="2">
    <source>
        <dbReference type="EMBL" id="CEL92558.1"/>
    </source>
</evidence>
<accession>A0A0G4EAD2</accession>
<feature type="region of interest" description="Disordered" evidence="1">
    <location>
        <begin position="789"/>
        <end position="839"/>
    </location>
</feature>
<organism evidence="2 3">
    <name type="scientific">Vitrella brassicaformis (strain CCMP3155)</name>
    <dbReference type="NCBI Taxonomy" id="1169540"/>
    <lineage>
        <taxon>Eukaryota</taxon>
        <taxon>Sar</taxon>
        <taxon>Alveolata</taxon>
        <taxon>Colpodellida</taxon>
        <taxon>Vitrellaceae</taxon>
        <taxon>Vitrella</taxon>
    </lineage>
</organism>
<feature type="compositionally biased region" description="Basic and acidic residues" evidence="1">
    <location>
        <begin position="41"/>
        <end position="59"/>
    </location>
</feature>
<gene>
    <name evidence="2" type="ORF">Vbra_4723</name>
</gene>
<feature type="compositionally biased region" description="Basic and acidic residues" evidence="1">
    <location>
        <begin position="815"/>
        <end position="839"/>
    </location>
</feature>
<dbReference type="VEuPathDB" id="CryptoDB:Vbra_4723"/>
<name>A0A0G4EAD2_VITBC</name>
<reference evidence="2 3" key="1">
    <citation type="submission" date="2014-11" db="EMBL/GenBank/DDBJ databases">
        <authorList>
            <person name="Zhu J."/>
            <person name="Qi W."/>
            <person name="Song R."/>
        </authorList>
    </citation>
    <scope>NUCLEOTIDE SEQUENCE [LARGE SCALE GENOMIC DNA]</scope>
</reference>
<dbReference type="EMBL" id="CDMY01000086">
    <property type="protein sequence ID" value="CEL92558.1"/>
    <property type="molecule type" value="Genomic_DNA"/>
</dbReference>
<feature type="region of interest" description="Disordered" evidence="1">
    <location>
        <begin position="1"/>
        <end position="135"/>
    </location>
</feature>
<protein>
    <submittedName>
        <fullName evidence="2">Uncharacterized protein</fullName>
    </submittedName>
</protein>
<feature type="compositionally biased region" description="Gly residues" evidence="1">
    <location>
        <begin position="791"/>
        <end position="802"/>
    </location>
</feature>
<keyword evidence="3" id="KW-1185">Reference proteome</keyword>
<feature type="compositionally biased region" description="Low complexity" evidence="1">
    <location>
        <begin position="119"/>
        <end position="135"/>
    </location>
</feature>
<sequence length="1000" mass="110432">MRPTRSSAALRAKRQGGPAPVEHKRRSGQKGGNKPQTSASRAKEETGVFTSDEMRDLKDLQGSPSLWEATLEARKQYPQLPREAALREYLKASRPTQPPQAHDEVPAVTPVKRRRRTPKTQQPRPLPAAAAATNQTADHLHLPLAARERPSVAAGAVAAGEPPVSSSRNGSDVYQQLNVADGSVYIPGLSAPDGQVPSSTSLSWARAPASAGSGAAALPVLRQQIPSSPLAPPINTTWEAGATLATIMAQGFKTITGGGDFARLYASLANLRALTKEQTPMYGRYADLRGLVVRLNQTVRDRKVRYSREALERRLASITLPGLNDDYGSSLVGQEDHSQNPLAAVSEWLEALLRQEGPTGAVEANVTRALRLLNRLTPPEPSVGEAELVLEALDDITHADNVTVLRAMAAHWGIDSGERDVWELIGDPQLRSRLCAPLTPGTRDIISVVADTLQQLEPARGLVIPPEMGDNMTESEALRLVTEGGTYTDTSGRTITLKPLRDLSSKRRRQRLLRYGLTHTHVEARDADDSTAEELDSDSDEEIDNSSSSDETTARRRASPQEARAMDRYIRLATVVDFLHPLLMQWIAETAASISADGATHGNLRNRSFRRSLEKALQQRQGGRLADYLKVIERGGQEAIDRFLQDGLKTLFYQVNRIVRVSGPLDTDAITRRGELLMEGYVLLQHMVREYSYRQVWTFQSYLGLRMFERRIVEMGFNLSRKMIHVRSGESRRINALYGKMVEYEAQFGRPPMADELASLLGWSVAEVNRVTQLRHRLKNMQSLEEKSSMFGGGDDGIGAPGPTGSSIDVVPDARLGESQDDLHHSDKHKDAASAMRESFRRAAEQQEYRRLLSEWRVAFADVMDTAQMADPLSREAIAAYLSHSAATDKQKEVLERHYGLGGSQRPMTISEIARLFGRHHAAIQKHIKKGTDAILDFVLHRQPSFFAFVDESALHGPDGHVDDIGASVIYNAHVRRASLLVQETNETKLRDQQRAVVLT</sequence>
<feature type="region of interest" description="Disordered" evidence="1">
    <location>
        <begin position="524"/>
        <end position="562"/>
    </location>
</feature>
<evidence type="ECO:0000313" key="3">
    <source>
        <dbReference type="Proteomes" id="UP000041254"/>
    </source>
</evidence>
<dbReference type="AlphaFoldDB" id="A0A0G4EAD2"/>
<dbReference type="InParanoid" id="A0A0G4EAD2"/>
<proteinExistence type="predicted"/>
<evidence type="ECO:0000256" key="1">
    <source>
        <dbReference type="SAM" id="MobiDB-lite"/>
    </source>
</evidence>
<dbReference type="Proteomes" id="UP000041254">
    <property type="component" value="Unassembled WGS sequence"/>
</dbReference>
<feature type="compositionally biased region" description="Acidic residues" evidence="1">
    <location>
        <begin position="529"/>
        <end position="544"/>
    </location>
</feature>